<dbReference type="Proteomes" id="UP000035681">
    <property type="component" value="Unplaced"/>
</dbReference>
<comment type="subcellular location">
    <subcellularLocation>
        <location evidence="1">Endomembrane system</location>
        <topology evidence="1">Multi-pass membrane protein</topology>
    </subcellularLocation>
</comment>
<evidence type="ECO:0000256" key="6">
    <source>
        <dbReference type="ARBA" id="ARBA00022989"/>
    </source>
</evidence>
<dbReference type="NCBIfam" id="TIGR00803">
    <property type="entry name" value="nst"/>
    <property type="match status" value="1"/>
</dbReference>
<keyword evidence="9" id="KW-1185">Reference proteome</keyword>
<dbReference type="GO" id="GO:0005462">
    <property type="term" value="F:UDP-N-acetylglucosamine transmembrane transporter activity"/>
    <property type="evidence" value="ECO:0007669"/>
    <property type="project" value="TreeGrafter"/>
</dbReference>
<keyword evidence="7 8" id="KW-0472">Membrane</keyword>
<accession>A0A0K0EQ11</accession>
<feature type="transmembrane region" description="Helical" evidence="8">
    <location>
        <begin position="32"/>
        <end position="51"/>
    </location>
</feature>
<keyword evidence="5 8" id="KW-0812">Transmembrane</keyword>
<organism evidence="10">
    <name type="scientific">Strongyloides stercoralis</name>
    <name type="common">Threadworm</name>
    <dbReference type="NCBI Taxonomy" id="6248"/>
    <lineage>
        <taxon>Eukaryota</taxon>
        <taxon>Metazoa</taxon>
        <taxon>Ecdysozoa</taxon>
        <taxon>Nematoda</taxon>
        <taxon>Chromadorea</taxon>
        <taxon>Rhabditida</taxon>
        <taxon>Tylenchina</taxon>
        <taxon>Panagrolaimomorpha</taxon>
        <taxon>Strongyloidoidea</taxon>
        <taxon>Strongyloididae</taxon>
        <taxon>Strongyloides</taxon>
    </lineage>
</organism>
<dbReference type="SUPFAM" id="SSF103481">
    <property type="entry name" value="Multidrug resistance efflux transporter EmrE"/>
    <property type="match status" value="1"/>
</dbReference>
<evidence type="ECO:0000313" key="9">
    <source>
        <dbReference type="Proteomes" id="UP000035681"/>
    </source>
</evidence>
<evidence type="ECO:0000256" key="3">
    <source>
        <dbReference type="ARBA" id="ARBA00022448"/>
    </source>
</evidence>
<sequence>MAAIASIGGALGGCMGCMYFVESLAKEVPSSMNLYTFSSFLFVFLEGLIFTSKFFTVKNKIPIKGYIPVVSMFFFVNVVNNQALNFHVPVPLHIIFRSGSLLSTLIMNKILMGRKYSLKKYLSVVAITIGIIICTLATNLSSSSDSKTGDSSQKQTELIIGIIMLTVALVASSVLAIFQEKLYKTYGKHPDEAKFIIHGLSLPIFLFMFNDITTNAKILSSTEPIYGIPKAWIDLIGACLLQYVCITFVYKLNSVTDSLTVTLVVTLRKFLSLLVSIFWFKNPFTTSHWIGAILVFGGTIVFSEVLGSKKDDKKKK</sequence>
<feature type="transmembrane region" description="Helical" evidence="8">
    <location>
        <begin position="199"/>
        <end position="219"/>
    </location>
</feature>
<dbReference type="WBParaSite" id="TCONS_00002299.p1">
    <property type="protein sequence ID" value="TCONS_00002299.p1"/>
    <property type="gene ID" value="XLOC_002161"/>
</dbReference>
<dbReference type="PANTHER" id="PTHR10778:SF4">
    <property type="entry name" value="NUCLEOTIDE SUGAR TRANSPORTER SLC35B4"/>
    <property type="match status" value="1"/>
</dbReference>
<protein>
    <submittedName>
        <fullName evidence="11">Sugar phosphate transporter domain-containing protein</fullName>
    </submittedName>
    <submittedName>
        <fullName evidence="10">UAA transporter</fullName>
    </submittedName>
</protein>
<dbReference type="AlphaFoldDB" id="A0A0K0EQ11"/>
<dbReference type="WBParaSite" id="SSTP_0001154000.1">
    <property type="protein sequence ID" value="SSTP_0001154000.1"/>
    <property type="gene ID" value="SSTP_0001154000"/>
</dbReference>
<dbReference type="InterPro" id="IPR013657">
    <property type="entry name" value="SCL35B1-4/HUT1"/>
</dbReference>
<evidence type="ECO:0000313" key="10">
    <source>
        <dbReference type="WBParaSite" id="SSTP_0001154000.1"/>
    </source>
</evidence>
<evidence type="ECO:0000256" key="5">
    <source>
        <dbReference type="ARBA" id="ARBA00022692"/>
    </source>
</evidence>
<evidence type="ECO:0000256" key="2">
    <source>
        <dbReference type="ARBA" id="ARBA00010694"/>
    </source>
</evidence>
<dbReference type="GO" id="GO:0000139">
    <property type="term" value="C:Golgi membrane"/>
    <property type="evidence" value="ECO:0007669"/>
    <property type="project" value="TreeGrafter"/>
</dbReference>
<dbReference type="STRING" id="6248.A0A0K0EQ11"/>
<proteinExistence type="inferred from homology"/>
<feature type="transmembrane region" description="Helical" evidence="8">
    <location>
        <begin position="120"/>
        <end position="138"/>
    </location>
</feature>
<evidence type="ECO:0000256" key="7">
    <source>
        <dbReference type="ARBA" id="ARBA00023136"/>
    </source>
</evidence>
<dbReference type="PANTHER" id="PTHR10778">
    <property type="entry name" value="SOLUTE CARRIER FAMILY 35 MEMBER B"/>
    <property type="match status" value="1"/>
</dbReference>
<evidence type="ECO:0000256" key="4">
    <source>
        <dbReference type="ARBA" id="ARBA00022597"/>
    </source>
</evidence>
<feature type="transmembrane region" description="Helical" evidence="8">
    <location>
        <begin position="259"/>
        <end position="280"/>
    </location>
</feature>
<comment type="similarity">
    <text evidence="2">Belongs to the nucleotide-sugar transporter family. SLC35B subfamily.</text>
</comment>
<evidence type="ECO:0000313" key="11">
    <source>
        <dbReference type="WBParaSite" id="TCONS_00002299.p1"/>
    </source>
</evidence>
<dbReference type="Pfam" id="PF08449">
    <property type="entry name" value="UAA"/>
    <property type="match status" value="1"/>
</dbReference>
<evidence type="ECO:0000256" key="1">
    <source>
        <dbReference type="ARBA" id="ARBA00004127"/>
    </source>
</evidence>
<reference evidence="10" key="1">
    <citation type="submission" date="2015-08" db="UniProtKB">
        <authorList>
            <consortium name="WormBaseParasite"/>
        </authorList>
    </citation>
    <scope>IDENTIFICATION</scope>
</reference>
<dbReference type="GO" id="GO:0005464">
    <property type="term" value="F:UDP-xylose transmembrane transporter activity"/>
    <property type="evidence" value="ECO:0007669"/>
    <property type="project" value="TreeGrafter"/>
</dbReference>
<feature type="transmembrane region" description="Helical" evidence="8">
    <location>
        <begin position="231"/>
        <end position="252"/>
    </location>
</feature>
<keyword evidence="3" id="KW-0813">Transport</keyword>
<feature type="transmembrane region" description="Helical" evidence="8">
    <location>
        <begin position="158"/>
        <end position="178"/>
    </location>
</feature>
<name>A0A0K0EQ11_STRER</name>
<keyword evidence="6 8" id="KW-1133">Transmembrane helix</keyword>
<evidence type="ECO:0000256" key="8">
    <source>
        <dbReference type="SAM" id="Phobius"/>
    </source>
</evidence>
<feature type="transmembrane region" description="Helical" evidence="8">
    <location>
        <begin position="286"/>
        <end position="306"/>
    </location>
</feature>
<dbReference type="GO" id="GO:0005789">
    <property type="term" value="C:endoplasmic reticulum membrane"/>
    <property type="evidence" value="ECO:0007669"/>
    <property type="project" value="TreeGrafter"/>
</dbReference>
<dbReference type="InterPro" id="IPR037185">
    <property type="entry name" value="EmrE-like"/>
</dbReference>
<keyword evidence="4" id="KW-0762">Sugar transport</keyword>